<dbReference type="AlphaFoldDB" id="A0A6J4R8R3"/>
<feature type="non-terminal residue" evidence="2">
    <location>
        <position position="1"/>
    </location>
</feature>
<feature type="compositionally biased region" description="Basic and acidic residues" evidence="1">
    <location>
        <begin position="24"/>
        <end position="35"/>
    </location>
</feature>
<sequence>ASARPAGTGPRAGVRRSQPPSDPGSEKFLRLGHRQEEREEARAAFDRSARILGWLVRRPRRGGRDLGRRRARWTLRPPGVL</sequence>
<feature type="region of interest" description="Disordered" evidence="1">
    <location>
        <begin position="1"/>
        <end position="35"/>
    </location>
</feature>
<feature type="non-terminal residue" evidence="2">
    <location>
        <position position="81"/>
    </location>
</feature>
<gene>
    <name evidence="2" type="ORF">AVDCRST_MAG05-180</name>
</gene>
<reference evidence="2" key="1">
    <citation type="submission" date="2020-02" db="EMBL/GenBank/DDBJ databases">
        <authorList>
            <person name="Meier V. D."/>
        </authorList>
    </citation>
    <scope>NUCLEOTIDE SEQUENCE</scope>
    <source>
        <strain evidence="2">AVDCRST_MAG05</strain>
    </source>
</reference>
<organism evidence="2">
    <name type="scientific">uncultured Rubrobacteraceae bacterium</name>
    <dbReference type="NCBI Taxonomy" id="349277"/>
    <lineage>
        <taxon>Bacteria</taxon>
        <taxon>Bacillati</taxon>
        <taxon>Actinomycetota</taxon>
        <taxon>Rubrobacteria</taxon>
        <taxon>Rubrobacterales</taxon>
        <taxon>Rubrobacteraceae</taxon>
        <taxon>environmental samples</taxon>
    </lineage>
</organism>
<protein>
    <submittedName>
        <fullName evidence="2">Uncharacterized protein</fullName>
    </submittedName>
</protein>
<proteinExistence type="predicted"/>
<dbReference type="EMBL" id="CADCVM010000028">
    <property type="protein sequence ID" value="CAA9467298.1"/>
    <property type="molecule type" value="Genomic_DNA"/>
</dbReference>
<name>A0A6J4R8R3_9ACTN</name>
<accession>A0A6J4R8R3</accession>
<evidence type="ECO:0000256" key="1">
    <source>
        <dbReference type="SAM" id="MobiDB-lite"/>
    </source>
</evidence>
<evidence type="ECO:0000313" key="2">
    <source>
        <dbReference type="EMBL" id="CAA9467298.1"/>
    </source>
</evidence>